<gene>
    <name evidence="13" type="ORF">FJTKL_06391</name>
</gene>
<comment type="similarity">
    <text evidence="3">Belongs to the glycosyl hydrolase 13 family.</text>
</comment>
<keyword evidence="11" id="KW-0326">Glycosidase</keyword>
<evidence type="ECO:0000313" key="14">
    <source>
        <dbReference type="Proteomes" id="UP001600888"/>
    </source>
</evidence>
<proteinExistence type="inferred from homology"/>
<evidence type="ECO:0000256" key="5">
    <source>
        <dbReference type="ARBA" id="ARBA00022723"/>
    </source>
</evidence>
<dbReference type="Gene3D" id="3.20.20.80">
    <property type="entry name" value="Glycosidases"/>
    <property type="match status" value="1"/>
</dbReference>
<dbReference type="SUPFAM" id="SSF51445">
    <property type="entry name" value="(Trans)glycosidases"/>
    <property type="match status" value="1"/>
</dbReference>
<dbReference type="InterPro" id="IPR006047">
    <property type="entry name" value="GH13_cat_dom"/>
</dbReference>
<protein>
    <recommendedName>
        <fullName evidence="4">alpha-amylase</fullName>
        <ecNumber evidence="4">3.2.1.1</ecNumber>
    </recommendedName>
</protein>
<evidence type="ECO:0000256" key="4">
    <source>
        <dbReference type="ARBA" id="ARBA00012595"/>
    </source>
</evidence>
<name>A0ABR4EWR7_9PEZI</name>
<comment type="caution">
    <text evidence="13">The sequence shown here is derived from an EMBL/GenBank/DDBJ whole genome shotgun (WGS) entry which is preliminary data.</text>
</comment>
<evidence type="ECO:0000256" key="2">
    <source>
        <dbReference type="ARBA" id="ARBA00001913"/>
    </source>
</evidence>
<evidence type="ECO:0000256" key="8">
    <source>
        <dbReference type="ARBA" id="ARBA00023157"/>
    </source>
</evidence>
<dbReference type="PANTHER" id="PTHR10357:SF208">
    <property type="entry name" value="ALPHA-AMYLASE"/>
    <property type="match status" value="1"/>
</dbReference>
<evidence type="ECO:0000259" key="12">
    <source>
        <dbReference type="SMART" id="SM00642"/>
    </source>
</evidence>
<dbReference type="Proteomes" id="UP001600888">
    <property type="component" value="Unassembled WGS sequence"/>
</dbReference>
<dbReference type="InterPro" id="IPR015340">
    <property type="entry name" value="A_amylase_C_dom"/>
</dbReference>
<organism evidence="13 14">
    <name type="scientific">Diaporthe vaccinii</name>
    <dbReference type="NCBI Taxonomy" id="105482"/>
    <lineage>
        <taxon>Eukaryota</taxon>
        <taxon>Fungi</taxon>
        <taxon>Dikarya</taxon>
        <taxon>Ascomycota</taxon>
        <taxon>Pezizomycotina</taxon>
        <taxon>Sordariomycetes</taxon>
        <taxon>Sordariomycetidae</taxon>
        <taxon>Diaporthales</taxon>
        <taxon>Diaporthaceae</taxon>
        <taxon>Diaporthe</taxon>
        <taxon>Diaporthe eres species complex</taxon>
    </lineage>
</organism>
<reference evidence="13 14" key="1">
    <citation type="submission" date="2024-03" db="EMBL/GenBank/DDBJ databases">
        <title>A high-quality draft genome sequence of Diaporthe vaccinii, a causative agent of upright dieback and viscid rot disease in cranberry plants.</title>
        <authorList>
            <person name="Sarrasin M."/>
            <person name="Lang B.F."/>
            <person name="Burger G."/>
        </authorList>
    </citation>
    <scope>NUCLEOTIDE SEQUENCE [LARGE SCALE GENOMIC DNA]</scope>
    <source>
        <strain evidence="13 14">IS7</strain>
    </source>
</reference>
<dbReference type="Pfam" id="PF09260">
    <property type="entry name" value="A_amylase_dom_C"/>
    <property type="match status" value="1"/>
</dbReference>
<accession>A0ABR4EWR7</accession>
<evidence type="ECO:0000256" key="11">
    <source>
        <dbReference type="ARBA" id="ARBA00023295"/>
    </source>
</evidence>
<dbReference type="SMART" id="SM00642">
    <property type="entry name" value="Aamy"/>
    <property type="match status" value="1"/>
</dbReference>
<dbReference type="SUPFAM" id="SSF51011">
    <property type="entry name" value="Glycosyl hydrolase domain"/>
    <property type="match status" value="1"/>
</dbReference>
<comment type="catalytic activity">
    <reaction evidence="1">
        <text>Endohydrolysis of (1-&gt;4)-alpha-D-glucosidic linkages in polysaccharides containing three or more (1-&gt;4)-alpha-linked D-glucose units.</text>
        <dbReference type="EC" id="3.2.1.1"/>
    </reaction>
</comment>
<evidence type="ECO:0000256" key="6">
    <source>
        <dbReference type="ARBA" id="ARBA00022801"/>
    </source>
</evidence>
<keyword evidence="14" id="KW-1185">Reference proteome</keyword>
<dbReference type="Gene3D" id="2.60.40.1180">
    <property type="entry name" value="Golgi alpha-mannosidase II"/>
    <property type="match status" value="1"/>
</dbReference>
<keyword evidence="5" id="KW-0479">Metal-binding</keyword>
<feature type="domain" description="Glycosyl hydrolase family 13 catalytic" evidence="12">
    <location>
        <begin position="106"/>
        <end position="464"/>
    </location>
</feature>
<keyword evidence="8" id="KW-1015">Disulfide bond</keyword>
<evidence type="ECO:0000256" key="1">
    <source>
        <dbReference type="ARBA" id="ARBA00000548"/>
    </source>
</evidence>
<dbReference type="EMBL" id="JBAWTH010000022">
    <property type="protein sequence ID" value="KAL2286863.1"/>
    <property type="molecule type" value="Genomic_DNA"/>
</dbReference>
<dbReference type="EC" id="3.2.1.1" evidence="4"/>
<evidence type="ECO:0000256" key="10">
    <source>
        <dbReference type="ARBA" id="ARBA00023277"/>
    </source>
</evidence>
<dbReference type="PANTHER" id="PTHR10357">
    <property type="entry name" value="ALPHA-AMYLASE FAMILY MEMBER"/>
    <property type="match status" value="1"/>
</dbReference>
<evidence type="ECO:0000256" key="9">
    <source>
        <dbReference type="ARBA" id="ARBA00023180"/>
    </source>
</evidence>
<keyword evidence="6" id="KW-0378">Hydrolase</keyword>
<dbReference type="CDD" id="cd11319">
    <property type="entry name" value="AmyAc_euk_AmyA"/>
    <property type="match status" value="1"/>
</dbReference>
<dbReference type="PIRSF" id="PIRSF001024">
    <property type="entry name" value="Alph-amyl_fung"/>
    <property type="match status" value="1"/>
</dbReference>
<evidence type="ECO:0000256" key="7">
    <source>
        <dbReference type="ARBA" id="ARBA00022837"/>
    </source>
</evidence>
<keyword evidence="10" id="KW-0119">Carbohydrate metabolism</keyword>
<dbReference type="InterPro" id="IPR017853">
    <property type="entry name" value="GH"/>
</dbReference>
<evidence type="ECO:0000313" key="13">
    <source>
        <dbReference type="EMBL" id="KAL2286863.1"/>
    </source>
</evidence>
<comment type="cofactor">
    <cofactor evidence="2">
        <name>Ca(2+)</name>
        <dbReference type="ChEBI" id="CHEBI:29108"/>
    </cofactor>
</comment>
<keyword evidence="9" id="KW-0325">Glycoprotein</keyword>
<keyword evidence="7" id="KW-0106">Calcium</keyword>
<dbReference type="InterPro" id="IPR013777">
    <property type="entry name" value="A-amylase-like"/>
</dbReference>
<sequence>MNMSPVSLIRFPPSLLQFFPLHDPLLCDQVVLVLLPRRASNHIRLNPYLVTCCVYPESTDQSLVSISQNHTGTMRAVSLALTTASALLSVSDAATLEQWKSRSIYQVVVDRFARTDGSTTAACDELFLFCNGTWTGLINGLDYIHGMGFTAVQISPVVKNIEDDTAVGEAYHGYWSEDLYAINEHFGTADDLKKLSDELHNRDMYLLVDVVVNNMVQKFNNTIPPAVDYSKFEPFDNQDYFHPYCNVTEWTNATNYQDCWLYPYGVALADLKTEEDEVVDMFSTWIKELVSNYSIDGLRIDAAKHVNPDFLPKFVAESGVFALGEVLTGEPEDFCPYQTQGYLPGMPNYLEYYKIIEAFNAGSMTMIDDIRERARSSCNDTLALGSFVENHDMPRFANSNSDMAIAKNAMAYIILNDGMPLVYQGQEQHFSGGETPQNREAVWLSGFNTTSELYVTAQKLNKARNTLIGLTNTTDNTYVDSKAQTLMTNDNHLCQVKGPEGYQIVSCIVNHSSSGPEYGLSIGGFTAGDQVVELLSCGTSTADDTGNVTMYMNHGQPKAYVLQSLLAEMPGVCNTTTDAETASKEGAASGLTSSIAVVFTAAAASIMMLL</sequence>
<evidence type="ECO:0000256" key="3">
    <source>
        <dbReference type="ARBA" id="ARBA00008061"/>
    </source>
</evidence>
<dbReference type="InterPro" id="IPR013780">
    <property type="entry name" value="Glyco_hydro_b"/>
</dbReference>
<dbReference type="Pfam" id="PF00128">
    <property type="entry name" value="Alpha-amylase"/>
    <property type="match status" value="1"/>
</dbReference>